<comment type="caution">
    <text evidence="2">The sequence shown here is derived from an EMBL/GenBank/DDBJ whole genome shotgun (WGS) entry which is preliminary data.</text>
</comment>
<evidence type="ECO:0000313" key="2">
    <source>
        <dbReference type="EMBL" id="CAE1230247.1"/>
    </source>
</evidence>
<accession>A0A812BIZ7</accession>
<reference evidence="2" key="1">
    <citation type="submission" date="2021-01" db="EMBL/GenBank/DDBJ databases">
        <authorList>
            <person name="Li R."/>
            <person name="Bekaert M."/>
        </authorList>
    </citation>
    <scope>NUCLEOTIDE SEQUENCE</scope>
    <source>
        <strain evidence="2">Farmed</strain>
    </source>
</reference>
<feature type="transmembrane region" description="Helical" evidence="1">
    <location>
        <begin position="96"/>
        <end position="113"/>
    </location>
</feature>
<proteinExistence type="predicted"/>
<feature type="transmembrane region" description="Helical" evidence="1">
    <location>
        <begin position="12"/>
        <end position="33"/>
    </location>
</feature>
<feature type="transmembrane region" description="Helical" evidence="1">
    <location>
        <begin position="72"/>
        <end position="89"/>
    </location>
</feature>
<keyword evidence="1" id="KW-0472">Membrane</keyword>
<keyword evidence="3" id="KW-1185">Reference proteome</keyword>
<feature type="transmembrane region" description="Helical" evidence="1">
    <location>
        <begin position="45"/>
        <end position="66"/>
    </location>
</feature>
<dbReference type="Proteomes" id="UP000597762">
    <property type="component" value="Unassembled WGS sequence"/>
</dbReference>
<evidence type="ECO:0000313" key="3">
    <source>
        <dbReference type="Proteomes" id="UP000597762"/>
    </source>
</evidence>
<evidence type="ECO:0000256" key="1">
    <source>
        <dbReference type="SAM" id="Phobius"/>
    </source>
</evidence>
<protein>
    <submittedName>
        <fullName evidence="2">Uncharacterized protein</fullName>
    </submittedName>
</protein>
<dbReference type="EMBL" id="CAHIKZ030000630">
    <property type="protein sequence ID" value="CAE1230247.1"/>
    <property type="molecule type" value="Genomic_DNA"/>
</dbReference>
<dbReference type="AlphaFoldDB" id="A0A812BIZ7"/>
<keyword evidence="1" id="KW-0812">Transmembrane</keyword>
<gene>
    <name evidence="2" type="ORF">SPHA_17626</name>
</gene>
<feature type="transmembrane region" description="Helical" evidence="1">
    <location>
        <begin position="136"/>
        <end position="159"/>
    </location>
</feature>
<keyword evidence="1" id="KW-1133">Transmembrane helix</keyword>
<organism evidence="2 3">
    <name type="scientific">Acanthosepion pharaonis</name>
    <name type="common">Pharaoh cuttlefish</name>
    <name type="synonym">Sepia pharaonis</name>
    <dbReference type="NCBI Taxonomy" id="158019"/>
    <lineage>
        <taxon>Eukaryota</taxon>
        <taxon>Metazoa</taxon>
        <taxon>Spiralia</taxon>
        <taxon>Lophotrochozoa</taxon>
        <taxon>Mollusca</taxon>
        <taxon>Cephalopoda</taxon>
        <taxon>Coleoidea</taxon>
        <taxon>Decapodiformes</taxon>
        <taxon>Sepiida</taxon>
        <taxon>Sepiina</taxon>
        <taxon>Sepiidae</taxon>
        <taxon>Acanthosepion</taxon>
    </lineage>
</organism>
<name>A0A812BIZ7_ACAPH</name>
<sequence>MSFLPSFSASSSASHFSFPIFFFFLLVSLSILLSHFPPQIISLSLSLINVFFIIFFLPTSWLFIYFHFSPFSIFYSQPVFYVCLSFSFFRRFLPSLSFKILSLSIDLLFFYIYPHPLSFSPHPIITCPTPDSFSSIYPTLSFISATPLLSATPALSILFSHMSGIGQRTEDGRD</sequence>